<keyword evidence="7 11" id="KW-0560">Oxidoreductase</keyword>
<keyword evidence="4 11" id="KW-0658">Purine biosynthesis</keyword>
<dbReference type="PANTHER" id="PTHR48099:SF5">
    <property type="entry name" value="C-1-TETRAHYDROFOLATE SYNTHASE, CYTOPLASMIC"/>
    <property type="match status" value="1"/>
</dbReference>
<keyword evidence="3 11" id="KW-0028">Amino-acid biosynthesis</keyword>
<evidence type="ECO:0000256" key="9">
    <source>
        <dbReference type="ARBA" id="ARBA00023167"/>
    </source>
</evidence>
<evidence type="ECO:0000256" key="3">
    <source>
        <dbReference type="ARBA" id="ARBA00022605"/>
    </source>
</evidence>
<dbReference type="InterPro" id="IPR036291">
    <property type="entry name" value="NAD(P)-bd_dom_sf"/>
</dbReference>
<comment type="catalytic activity">
    <reaction evidence="11">
        <text>(6R)-5,10-methenyltetrahydrofolate + H2O = (6R)-10-formyltetrahydrofolate + H(+)</text>
        <dbReference type="Rhea" id="RHEA:23700"/>
        <dbReference type="ChEBI" id="CHEBI:15377"/>
        <dbReference type="ChEBI" id="CHEBI:15378"/>
        <dbReference type="ChEBI" id="CHEBI:57455"/>
        <dbReference type="ChEBI" id="CHEBI:195366"/>
        <dbReference type="EC" id="3.5.4.9"/>
    </reaction>
</comment>
<comment type="caution">
    <text evidence="11">Lacks conserved residue(s) required for the propagation of feature annotation.</text>
</comment>
<dbReference type="Pfam" id="PF00763">
    <property type="entry name" value="THF_DHG_CYH"/>
    <property type="match status" value="1"/>
</dbReference>
<sequence length="279" mass="29038">MRELKGAPVAAAQQETTAKKIRMLAAKGVTPGLAIVRFSADRAAQMYGDFLAKSATQAGLYVERVEPEENLTQEDALATIHALNQNSQIDGILLLMPLPPGLDRSSLVEAIAPGKDIDGLTPTQVGRLVTGRTAFVPATARAVLATLRHYDIPLAGKHAVVIGRSDVIGKPVVQLLLAANATVTICHSKTQDLPHFTRAADILVAAVGKAMMVTPDMVSEDAVVVDVGIHRVDGKTVGDVAPEALAKAQAATPVPGGIGSVTTALMLDAAVTAALRHHP</sequence>
<keyword evidence="9 11" id="KW-0486">Methionine biosynthesis</keyword>
<dbReference type="InterPro" id="IPR000672">
    <property type="entry name" value="THF_DH/CycHdrlase"/>
</dbReference>
<evidence type="ECO:0000256" key="1">
    <source>
        <dbReference type="ARBA" id="ARBA00004777"/>
    </source>
</evidence>
<accession>A0A841R1Q4</accession>
<evidence type="ECO:0000256" key="8">
    <source>
        <dbReference type="ARBA" id="ARBA00023102"/>
    </source>
</evidence>
<feature type="domain" description="Tetrahydrofolate dehydrogenase/cyclohydrolase catalytic" evidence="12">
    <location>
        <begin position="4"/>
        <end position="118"/>
    </location>
</feature>
<comment type="caution">
    <text evidence="14">The sequence shown here is derived from an EMBL/GenBank/DDBJ whole genome shotgun (WGS) entry which is preliminary data.</text>
</comment>
<name>A0A841R1Q4_9FIRM</name>
<evidence type="ECO:0000313" key="15">
    <source>
        <dbReference type="Proteomes" id="UP000591941"/>
    </source>
</evidence>
<evidence type="ECO:0000256" key="4">
    <source>
        <dbReference type="ARBA" id="ARBA00022755"/>
    </source>
</evidence>
<proteinExistence type="inferred from homology"/>
<dbReference type="GO" id="GO:0006164">
    <property type="term" value="P:purine nucleotide biosynthetic process"/>
    <property type="evidence" value="ECO:0007669"/>
    <property type="project" value="UniProtKB-KW"/>
</dbReference>
<dbReference type="EMBL" id="JACHHI010000003">
    <property type="protein sequence ID" value="MBB6477683.1"/>
    <property type="molecule type" value="Genomic_DNA"/>
</dbReference>
<keyword evidence="2 11" id="KW-0554">One-carbon metabolism</keyword>
<keyword evidence="5 11" id="KW-0378">Hydrolase</keyword>
<feature type="domain" description="Tetrahydrofolate dehydrogenase/cyclohydrolase NAD(P)-binding" evidence="13">
    <location>
        <begin position="137"/>
        <end position="277"/>
    </location>
</feature>
<dbReference type="SUPFAM" id="SSF51735">
    <property type="entry name" value="NAD(P)-binding Rossmann-fold domains"/>
    <property type="match status" value="1"/>
</dbReference>
<dbReference type="GeneID" id="93485983"/>
<dbReference type="GO" id="GO:0000105">
    <property type="term" value="P:L-histidine biosynthetic process"/>
    <property type="evidence" value="ECO:0007669"/>
    <property type="project" value="UniProtKB-KW"/>
</dbReference>
<keyword evidence="8 11" id="KW-0368">Histidine biosynthesis</keyword>
<evidence type="ECO:0000313" key="14">
    <source>
        <dbReference type="EMBL" id="MBB6477683.1"/>
    </source>
</evidence>
<protein>
    <recommendedName>
        <fullName evidence="11">Bifunctional protein FolD</fullName>
    </recommendedName>
    <domain>
        <recommendedName>
            <fullName evidence="11">Methylenetetrahydrofolate dehydrogenase</fullName>
            <ecNumber evidence="11">1.5.1.5</ecNumber>
        </recommendedName>
    </domain>
    <domain>
        <recommendedName>
            <fullName evidence="11">Methenyltetrahydrofolate cyclohydrolase</fullName>
            <ecNumber evidence="11">3.5.4.9</ecNumber>
        </recommendedName>
    </domain>
</protein>
<keyword evidence="6 11" id="KW-0521">NADP</keyword>
<evidence type="ECO:0000259" key="13">
    <source>
        <dbReference type="Pfam" id="PF02882"/>
    </source>
</evidence>
<dbReference type="CDD" id="cd01080">
    <property type="entry name" value="NAD_bind_m-THF_DH_Cyclohyd"/>
    <property type="match status" value="1"/>
</dbReference>
<evidence type="ECO:0000256" key="6">
    <source>
        <dbReference type="ARBA" id="ARBA00022857"/>
    </source>
</evidence>
<dbReference type="OrthoDB" id="9803580at2"/>
<dbReference type="EC" id="3.5.4.9" evidence="11"/>
<feature type="binding site" evidence="11">
    <location>
        <position position="229"/>
    </location>
    <ligand>
        <name>NADP(+)</name>
        <dbReference type="ChEBI" id="CHEBI:58349"/>
    </ligand>
</feature>
<keyword evidence="15" id="KW-1185">Reference proteome</keyword>
<dbReference type="Proteomes" id="UP000591941">
    <property type="component" value="Unassembled WGS sequence"/>
</dbReference>
<dbReference type="RefSeq" id="WP_159822619.1">
    <property type="nucleotide sequence ID" value="NZ_CAURBC010000006.1"/>
</dbReference>
<dbReference type="HAMAP" id="MF_01576">
    <property type="entry name" value="THF_DHG_CYH"/>
    <property type="match status" value="1"/>
</dbReference>
<dbReference type="PRINTS" id="PR00085">
    <property type="entry name" value="THFDHDRGNASE"/>
</dbReference>
<dbReference type="InterPro" id="IPR020630">
    <property type="entry name" value="THF_DH/CycHdrlase_cat_dom"/>
</dbReference>
<dbReference type="UniPathway" id="UPA00193"/>
<dbReference type="InterPro" id="IPR046346">
    <property type="entry name" value="Aminoacid_DH-like_N_sf"/>
</dbReference>
<comment type="function">
    <text evidence="11">Catalyzes the oxidation of 5,10-methylenetetrahydrofolate to 5,10-methenyltetrahydrofolate and then the hydrolysis of 5,10-methenyltetrahydrofolate to 10-formyltetrahydrofolate.</text>
</comment>
<dbReference type="Gene3D" id="3.40.50.720">
    <property type="entry name" value="NAD(P)-binding Rossmann-like Domain"/>
    <property type="match status" value="1"/>
</dbReference>
<dbReference type="Gene3D" id="3.40.50.10860">
    <property type="entry name" value="Leucine Dehydrogenase, chain A, domain 1"/>
    <property type="match status" value="1"/>
</dbReference>
<dbReference type="GO" id="GO:0004477">
    <property type="term" value="F:methenyltetrahydrofolate cyclohydrolase activity"/>
    <property type="evidence" value="ECO:0007669"/>
    <property type="project" value="UniProtKB-UniRule"/>
</dbReference>
<organism evidence="14 15">
    <name type="scientific">Negativicoccus succinicivorans</name>
    <dbReference type="NCBI Taxonomy" id="620903"/>
    <lineage>
        <taxon>Bacteria</taxon>
        <taxon>Bacillati</taxon>
        <taxon>Bacillota</taxon>
        <taxon>Negativicutes</taxon>
        <taxon>Veillonellales</taxon>
        <taxon>Veillonellaceae</taxon>
        <taxon>Negativicoccus</taxon>
    </lineage>
</organism>
<evidence type="ECO:0000256" key="7">
    <source>
        <dbReference type="ARBA" id="ARBA00023002"/>
    </source>
</evidence>
<dbReference type="AlphaFoldDB" id="A0A841R1Q4"/>
<evidence type="ECO:0000259" key="12">
    <source>
        <dbReference type="Pfam" id="PF00763"/>
    </source>
</evidence>
<dbReference type="SUPFAM" id="SSF53223">
    <property type="entry name" value="Aminoacid dehydrogenase-like, N-terminal domain"/>
    <property type="match status" value="1"/>
</dbReference>
<comment type="subunit">
    <text evidence="11">Homodimer.</text>
</comment>
<dbReference type="PANTHER" id="PTHR48099">
    <property type="entry name" value="C-1-TETRAHYDROFOLATE SYNTHASE, CYTOPLASMIC-RELATED"/>
    <property type="match status" value="1"/>
</dbReference>
<evidence type="ECO:0000256" key="10">
    <source>
        <dbReference type="ARBA" id="ARBA00023268"/>
    </source>
</evidence>
<evidence type="ECO:0000256" key="2">
    <source>
        <dbReference type="ARBA" id="ARBA00022563"/>
    </source>
</evidence>
<comment type="pathway">
    <text evidence="1 11">One-carbon metabolism; tetrahydrofolate interconversion.</text>
</comment>
<reference evidence="14 15" key="1">
    <citation type="submission" date="2020-08" db="EMBL/GenBank/DDBJ databases">
        <title>Genomic Encyclopedia of Type Strains, Phase IV (KMG-IV): sequencing the most valuable type-strain genomes for metagenomic binning, comparative biology and taxonomic classification.</title>
        <authorList>
            <person name="Goeker M."/>
        </authorList>
    </citation>
    <scope>NUCLEOTIDE SEQUENCE [LARGE SCALE GENOMIC DNA]</scope>
    <source>
        <strain evidence="14 15">DSM 21255</strain>
    </source>
</reference>
<comment type="catalytic activity">
    <reaction evidence="11">
        <text>(6R)-5,10-methylene-5,6,7,8-tetrahydrofolate + NADP(+) = (6R)-5,10-methenyltetrahydrofolate + NADPH</text>
        <dbReference type="Rhea" id="RHEA:22812"/>
        <dbReference type="ChEBI" id="CHEBI:15636"/>
        <dbReference type="ChEBI" id="CHEBI:57455"/>
        <dbReference type="ChEBI" id="CHEBI:57783"/>
        <dbReference type="ChEBI" id="CHEBI:58349"/>
        <dbReference type="EC" id="1.5.1.5"/>
    </reaction>
</comment>
<dbReference type="Pfam" id="PF02882">
    <property type="entry name" value="THF_DHG_CYH_C"/>
    <property type="match status" value="1"/>
</dbReference>
<keyword evidence="10 11" id="KW-0511">Multifunctional enzyme</keyword>
<comment type="similarity">
    <text evidence="11">Belongs to the tetrahydrofolate dehydrogenase/cyclohydrolase family.</text>
</comment>
<dbReference type="GO" id="GO:0035999">
    <property type="term" value="P:tetrahydrofolate interconversion"/>
    <property type="evidence" value="ECO:0007669"/>
    <property type="project" value="UniProtKB-UniRule"/>
</dbReference>
<dbReference type="GO" id="GO:0004488">
    <property type="term" value="F:methylenetetrahydrofolate dehydrogenase (NADP+) activity"/>
    <property type="evidence" value="ECO:0007669"/>
    <property type="project" value="UniProtKB-UniRule"/>
</dbReference>
<dbReference type="GO" id="GO:0005829">
    <property type="term" value="C:cytosol"/>
    <property type="evidence" value="ECO:0007669"/>
    <property type="project" value="TreeGrafter"/>
</dbReference>
<dbReference type="InterPro" id="IPR020631">
    <property type="entry name" value="THF_DH/CycHdrlase_NAD-bd_dom"/>
</dbReference>
<evidence type="ECO:0000256" key="11">
    <source>
        <dbReference type="HAMAP-Rule" id="MF_01576"/>
    </source>
</evidence>
<dbReference type="GO" id="GO:0009086">
    <property type="term" value="P:methionine biosynthetic process"/>
    <property type="evidence" value="ECO:0007669"/>
    <property type="project" value="UniProtKB-KW"/>
</dbReference>
<evidence type="ECO:0000256" key="5">
    <source>
        <dbReference type="ARBA" id="ARBA00022801"/>
    </source>
</evidence>
<dbReference type="EC" id="1.5.1.5" evidence="11"/>
<feature type="binding site" evidence="11">
    <location>
        <begin position="163"/>
        <end position="165"/>
    </location>
    <ligand>
        <name>NADP(+)</name>
        <dbReference type="ChEBI" id="CHEBI:58349"/>
    </ligand>
</feature>
<gene>
    <name evidence="11" type="primary">folD</name>
    <name evidence="14" type="ORF">HNR45_000716</name>
</gene>